<gene>
    <name evidence="4" type="primary">LOC104598302</name>
</gene>
<dbReference type="InParanoid" id="A0A1U8A9B7"/>
<sequence>MPVCHQCGHYSILVQSANQMGIKKSTHLFITFIFTTFLFASLFFIQGYASRIASHHHQGLSHLSQSLNELNLKGVGGEWWMKNSRRLMIGSTAPVCTYNECRGCKFKCRAEQIPVDANDPINSAYHYRCVCHR</sequence>
<evidence type="ECO:0000313" key="3">
    <source>
        <dbReference type="Proteomes" id="UP000189703"/>
    </source>
</evidence>
<keyword evidence="3" id="KW-1185">Reference proteome</keyword>
<feature type="transmembrane region" description="Helical" evidence="1">
    <location>
        <begin position="28"/>
        <end position="49"/>
    </location>
</feature>
<dbReference type="InterPro" id="IPR031753">
    <property type="entry name" value="Stomagen"/>
</dbReference>
<dbReference type="AlphaFoldDB" id="A0A1U8A9B7"/>
<keyword evidence="1" id="KW-0812">Transmembrane</keyword>
<dbReference type="STRING" id="4432.A0A1U8A9B7"/>
<dbReference type="PANTHER" id="PTHR37239">
    <property type="entry name" value="EPIDERMAL PATTERNING FACTOR-LIKE PROTEIN 9"/>
    <property type="match status" value="1"/>
</dbReference>
<evidence type="ECO:0000259" key="2">
    <source>
        <dbReference type="Pfam" id="PF16851"/>
    </source>
</evidence>
<evidence type="ECO:0000313" key="4">
    <source>
        <dbReference type="RefSeq" id="XP_010258606.1"/>
    </source>
</evidence>
<dbReference type="PANTHER" id="PTHR37239:SF1">
    <property type="entry name" value="EPIDERMAL PATTERNING FACTOR-LIKE PROTEIN 9"/>
    <property type="match status" value="1"/>
</dbReference>
<proteinExistence type="predicted"/>
<dbReference type="GO" id="GO:2000123">
    <property type="term" value="P:positive regulation of stomatal complex development"/>
    <property type="evidence" value="ECO:0007669"/>
    <property type="project" value="InterPro"/>
</dbReference>
<dbReference type="KEGG" id="nnu:104598302"/>
<evidence type="ECO:0000256" key="1">
    <source>
        <dbReference type="SAM" id="Phobius"/>
    </source>
</evidence>
<protein>
    <submittedName>
        <fullName evidence="4">Uncharacterized protein LOC104598302</fullName>
    </submittedName>
</protein>
<dbReference type="Pfam" id="PF16851">
    <property type="entry name" value="Stomagen"/>
    <property type="match status" value="1"/>
</dbReference>
<keyword evidence="1" id="KW-1133">Transmembrane helix</keyword>
<dbReference type="Proteomes" id="UP000189703">
    <property type="component" value="Unplaced"/>
</dbReference>
<dbReference type="InterPro" id="IPR044858">
    <property type="entry name" value="Stomagen_C"/>
</dbReference>
<dbReference type="OMA" id="ANSAYHY"/>
<organism evidence="3 4">
    <name type="scientific">Nelumbo nucifera</name>
    <name type="common">Sacred lotus</name>
    <dbReference type="NCBI Taxonomy" id="4432"/>
    <lineage>
        <taxon>Eukaryota</taxon>
        <taxon>Viridiplantae</taxon>
        <taxon>Streptophyta</taxon>
        <taxon>Embryophyta</taxon>
        <taxon>Tracheophyta</taxon>
        <taxon>Spermatophyta</taxon>
        <taxon>Magnoliopsida</taxon>
        <taxon>Proteales</taxon>
        <taxon>Nelumbonaceae</taxon>
        <taxon>Nelumbo</taxon>
    </lineage>
</organism>
<accession>A0A1U8A9B7</accession>
<dbReference type="RefSeq" id="XP_010258606.1">
    <property type="nucleotide sequence ID" value="XM_010260304.1"/>
</dbReference>
<dbReference type="Gene3D" id="2.20.25.390">
    <property type="entry name" value="Stomagen"/>
    <property type="match status" value="1"/>
</dbReference>
<dbReference type="GeneID" id="104598302"/>
<name>A0A1U8A9B7_NELNU</name>
<dbReference type="InterPro" id="IPR038572">
    <property type="entry name" value="Stomagen_C_sf"/>
</dbReference>
<keyword evidence="1" id="KW-0472">Membrane</keyword>
<reference evidence="4" key="1">
    <citation type="submission" date="2025-08" db="UniProtKB">
        <authorList>
            <consortium name="RefSeq"/>
        </authorList>
    </citation>
    <scope>IDENTIFICATION</scope>
</reference>
<feature type="domain" description="Stomagen C-terminal" evidence="2">
    <location>
        <begin position="83"/>
        <end position="132"/>
    </location>
</feature>
<dbReference type="eggNOG" id="ENOG502S4I2">
    <property type="taxonomic scope" value="Eukaryota"/>
</dbReference>
<dbReference type="OrthoDB" id="1893550at2759"/>
<dbReference type="CDD" id="cd22743">
    <property type="entry name" value="stomagen-like"/>
    <property type="match status" value="1"/>
</dbReference>